<evidence type="ECO:0000313" key="7">
    <source>
        <dbReference type="EMBL" id="MBE0368333.1"/>
    </source>
</evidence>
<reference evidence="7 8" key="1">
    <citation type="submission" date="2015-03" db="EMBL/GenBank/DDBJ databases">
        <title>Genome sequence of Pseudoalteromonas aurantia.</title>
        <authorList>
            <person name="Xie B.-B."/>
            <person name="Rong J.-C."/>
            <person name="Qin Q.-L."/>
            <person name="Zhang Y.-Z."/>
        </authorList>
    </citation>
    <scope>NUCLEOTIDE SEQUENCE [LARGE SCALE GENOMIC DNA]</scope>
    <source>
        <strain evidence="7 8">208</strain>
    </source>
</reference>
<evidence type="ECO:0000256" key="3">
    <source>
        <dbReference type="ARBA" id="ARBA00022801"/>
    </source>
</evidence>
<dbReference type="Gene3D" id="2.10.10.20">
    <property type="entry name" value="Carbohydrate-binding module superfamily 5/12"/>
    <property type="match status" value="1"/>
</dbReference>
<dbReference type="InterPro" id="IPR050131">
    <property type="entry name" value="Peptidase_S8_subtilisin-like"/>
</dbReference>
<dbReference type="InterPro" id="IPR000209">
    <property type="entry name" value="Peptidase_S8/S53_dom"/>
</dbReference>
<dbReference type="Gene3D" id="3.40.50.200">
    <property type="entry name" value="Peptidase S8/S53 domain"/>
    <property type="match status" value="2"/>
</dbReference>
<protein>
    <recommendedName>
        <fullName evidence="6">Peptidase S8/S53 domain-containing protein</fullName>
    </recommendedName>
</protein>
<dbReference type="Proteomes" id="UP000615755">
    <property type="component" value="Unassembled WGS sequence"/>
</dbReference>
<keyword evidence="3 5" id="KW-0378">Hydrolase</keyword>
<keyword evidence="4 5" id="KW-0720">Serine protease</keyword>
<proteinExistence type="inferred from homology"/>
<dbReference type="PROSITE" id="PS51892">
    <property type="entry name" value="SUBTILASE"/>
    <property type="match status" value="1"/>
</dbReference>
<gene>
    <name evidence="7" type="ORF">PAUR_a1911</name>
</gene>
<keyword evidence="2 5" id="KW-0645">Protease</keyword>
<dbReference type="PANTHER" id="PTHR43806:SF11">
    <property type="entry name" value="CEREVISIN-RELATED"/>
    <property type="match status" value="1"/>
</dbReference>
<name>A0ABR9EBH7_9GAMM</name>
<organism evidence="7 8">
    <name type="scientific">Pseudoalteromonas aurantia 208</name>
    <dbReference type="NCBI Taxonomy" id="1314867"/>
    <lineage>
        <taxon>Bacteria</taxon>
        <taxon>Pseudomonadati</taxon>
        <taxon>Pseudomonadota</taxon>
        <taxon>Gammaproteobacteria</taxon>
        <taxon>Alteromonadales</taxon>
        <taxon>Pseudoalteromonadaceae</taxon>
        <taxon>Pseudoalteromonas</taxon>
    </lineage>
</organism>
<keyword evidence="8" id="KW-1185">Reference proteome</keyword>
<feature type="active site" description="Charge relay system" evidence="5">
    <location>
        <position position="465"/>
    </location>
</feature>
<dbReference type="SUPFAM" id="SSF52743">
    <property type="entry name" value="Subtilisin-like"/>
    <property type="match status" value="1"/>
</dbReference>
<feature type="active site" description="Charge relay system" evidence="5">
    <location>
        <position position="135"/>
    </location>
</feature>
<evidence type="ECO:0000256" key="1">
    <source>
        <dbReference type="ARBA" id="ARBA00011073"/>
    </source>
</evidence>
<dbReference type="InterPro" id="IPR015500">
    <property type="entry name" value="Peptidase_S8_subtilisin-rel"/>
</dbReference>
<comment type="caution">
    <text evidence="7">The sequence shown here is derived from an EMBL/GenBank/DDBJ whole genome shotgun (WGS) entry which is preliminary data.</text>
</comment>
<evidence type="ECO:0000256" key="5">
    <source>
        <dbReference type="PROSITE-ProRule" id="PRU01240"/>
    </source>
</evidence>
<dbReference type="SUPFAM" id="SSF51055">
    <property type="entry name" value="Carbohydrate binding domain"/>
    <property type="match status" value="1"/>
</dbReference>
<evidence type="ECO:0000259" key="6">
    <source>
        <dbReference type="Pfam" id="PF00082"/>
    </source>
</evidence>
<evidence type="ECO:0000256" key="4">
    <source>
        <dbReference type="ARBA" id="ARBA00022825"/>
    </source>
</evidence>
<accession>A0ABR9EBH7</accession>
<dbReference type="PRINTS" id="PR00723">
    <property type="entry name" value="SUBTILISIN"/>
</dbReference>
<feature type="domain" description="Peptidase S8/S53" evidence="6">
    <location>
        <begin position="128"/>
        <end position="330"/>
    </location>
</feature>
<dbReference type="EMBL" id="AQGV01000012">
    <property type="protein sequence ID" value="MBE0368333.1"/>
    <property type="molecule type" value="Genomic_DNA"/>
</dbReference>
<evidence type="ECO:0000313" key="8">
    <source>
        <dbReference type="Proteomes" id="UP000615755"/>
    </source>
</evidence>
<dbReference type="Pfam" id="PF00082">
    <property type="entry name" value="Peptidase_S8"/>
    <property type="match status" value="2"/>
</dbReference>
<comment type="similarity">
    <text evidence="1 5">Belongs to the peptidase S8 family.</text>
</comment>
<sequence>MKRKITSYLIAGLLTGIGYASEMNTQNLYLVQYSPGSIDNQLIKSFKIIGRSGNSNIAQAVLSDSEVTLLESFSGVVIERNYGLSLNTGSLEYLDTSENGIDLLQYSELEPYWLRTTGINKLPNVSDSVPVCVIDSGVDEQHIDLPQNMRGYHSQYAGFWNSDALSHGTHMAGIIAAQENGWGVKGALSDGAVNLHISKLIRTANGKNSTIWGSNLIESIEICANSGAKVINMSLSGTKYSSMTMNVIDRLTYDRGIIFVGAAGNHGTAEKKQSGIYNDPLHYPASYHNVISVGALNTNGQAASFSPTHNKIDFVMPGTKIVSTANRHYSVVQKVKAKSIAGYEVEVPFSQIDTGTLIPQSVIPLMTSCLFTLSKEDITELTKFRRLPNDTHKALFATERQCQEDAGKVLLVKYPNTNSGYLYGLDYLTDFPTLLVHKWPFDESANVELQIKSYQSSYLVGAGTSQATAIMTGGIAKLWSQNQQWTRDQIINALKYASYDLGAAGKDGMYGHGLPDFAKALEYLNAGSISQCPSEWYYNKAYNGGENITYLGTIYRANYWSKGSNPTASSNNWRVTGLCDDSVSNPSHVNSDAAHLMNLTGLEAGEVEYECKGLSLGCGS</sequence>
<dbReference type="PANTHER" id="PTHR43806">
    <property type="entry name" value="PEPTIDASE S8"/>
    <property type="match status" value="1"/>
</dbReference>
<feature type="active site" description="Charge relay system" evidence="5">
    <location>
        <position position="167"/>
    </location>
</feature>
<evidence type="ECO:0000256" key="2">
    <source>
        <dbReference type="ARBA" id="ARBA00022670"/>
    </source>
</evidence>
<feature type="domain" description="Peptidase S8/S53" evidence="6">
    <location>
        <begin position="452"/>
        <end position="513"/>
    </location>
</feature>
<dbReference type="RefSeq" id="WP_192507629.1">
    <property type="nucleotide sequence ID" value="NZ_AQGV01000012.1"/>
</dbReference>
<dbReference type="InterPro" id="IPR036852">
    <property type="entry name" value="Peptidase_S8/S53_dom_sf"/>
</dbReference>
<dbReference type="CDD" id="cd12215">
    <property type="entry name" value="ChiC_BD"/>
    <property type="match status" value="1"/>
</dbReference>
<dbReference type="InterPro" id="IPR036573">
    <property type="entry name" value="CBM_sf_5/12"/>
</dbReference>